<dbReference type="EMBL" id="JAZGZP010000026">
    <property type="protein sequence ID" value="MFK7002031.1"/>
    <property type="molecule type" value="Genomic_DNA"/>
</dbReference>
<evidence type="ECO:0000256" key="1">
    <source>
        <dbReference type="ARBA" id="ARBA00008779"/>
    </source>
</evidence>
<accession>A0ABW8PBS7</accession>
<evidence type="ECO:0000256" key="2">
    <source>
        <dbReference type="ARBA" id="ARBA00022801"/>
    </source>
</evidence>
<comment type="similarity">
    <text evidence="1">Belongs to the sulfatase family.</text>
</comment>
<dbReference type="PANTHER" id="PTHR42693:SF53">
    <property type="entry name" value="ENDO-4-O-SULFATASE"/>
    <property type="match status" value="1"/>
</dbReference>
<gene>
    <name evidence="4" type="ORF">V3I07_14155</name>
</gene>
<organism evidence="4 5">
    <name type="scientific">Flavobacterium oreochromis</name>
    <dbReference type="NCBI Taxonomy" id="2906078"/>
    <lineage>
        <taxon>Bacteria</taxon>
        <taxon>Pseudomonadati</taxon>
        <taxon>Bacteroidota</taxon>
        <taxon>Flavobacteriia</taxon>
        <taxon>Flavobacteriales</taxon>
        <taxon>Flavobacteriaceae</taxon>
        <taxon>Flavobacterium</taxon>
    </lineage>
</organism>
<reference evidence="4 5" key="1">
    <citation type="submission" date="2024-02" db="EMBL/GenBank/DDBJ databases">
        <title>Comparative Genomic Analysis of Flavobacterium Species Causing Columnaris Disease of Freshwater Fish in Thailand: Insights into Virulence and Resistance Mechanisms.</title>
        <authorList>
            <person name="Nguyen D."/>
            <person name="Chokmangmeepisarn P."/>
            <person name="Khianchaikhan K."/>
            <person name="Morishita M."/>
            <person name="Bunnoy A."/>
            <person name="Rodkhum C."/>
        </authorList>
    </citation>
    <scope>NUCLEOTIDE SEQUENCE [LARGE SCALE GENOMIC DNA]</scope>
    <source>
        <strain evidence="4 5">CNRT2201</strain>
    </source>
</reference>
<evidence type="ECO:0000259" key="3">
    <source>
        <dbReference type="Pfam" id="PF00884"/>
    </source>
</evidence>
<dbReference type="InterPro" id="IPR047838">
    <property type="entry name" value="STM4013-like"/>
</dbReference>
<comment type="caution">
    <text evidence="4">The sequence shown here is derived from an EMBL/GenBank/DDBJ whole genome shotgun (WGS) entry which is preliminary data.</text>
</comment>
<dbReference type="GO" id="GO:0016787">
    <property type="term" value="F:hydrolase activity"/>
    <property type="evidence" value="ECO:0007669"/>
    <property type="project" value="UniProtKB-KW"/>
</dbReference>
<evidence type="ECO:0000313" key="5">
    <source>
        <dbReference type="Proteomes" id="UP001621706"/>
    </source>
</evidence>
<dbReference type="Proteomes" id="UP001621706">
    <property type="component" value="Unassembled WGS sequence"/>
</dbReference>
<proteinExistence type="inferred from homology"/>
<protein>
    <submittedName>
        <fullName evidence="4">STM4013/SEN3800 family hydrolase</fullName>
    </submittedName>
</protein>
<feature type="domain" description="Sulfatase N-terminal" evidence="3">
    <location>
        <begin position="14"/>
        <end position="254"/>
    </location>
</feature>
<dbReference type="NCBIfam" id="NF038075">
    <property type="entry name" value="fam_STM4013"/>
    <property type="match status" value="1"/>
</dbReference>
<dbReference type="SUPFAM" id="SSF53649">
    <property type="entry name" value="Alkaline phosphatase-like"/>
    <property type="match status" value="1"/>
</dbReference>
<evidence type="ECO:0000313" key="4">
    <source>
        <dbReference type="EMBL" id="MFK7002031.1"/>
    </source>
</evidence>
<dbReference type="InterPro" id="IPR000917">
    <property type="entry name" value="Sulfatase_N"/>
</dbReference>
<keyword evidence="5" id="KW-1185">Reference proteome</keyword>
<dbReference type="InterPro" id="IPR017850">
    <property type="entry name" value="Alkaline_phosphatase_core_sf"/>
</dbReference>
<dbReference type="Pfam" id="PF00884">
    <property type="entry name" value="Sulfatase"/>
    <property type="match status" value="1"/>
</dbReference>
<dbReference type="RefSeq" id="WP_405332502.1">
    <property type="nucleotide sequence ID" value="NZ_JAZGZP010000026.1"/>
</dbReference>
<name>A0ABW8PBS7_9FLAO</name>
<dbReference type="Gene3D" id="3.40.720.10">
    <property type="entry name" value="Alkaline Phosphatase, subunit A"/>
    <property type="match status" value="1"/>
</dbReference>
<keyword evidence="2 4" id="KW-0378">Hydrolase</keyword>
<sequence length="269" mass="30380">MLPYNMNDIAGKMNFLFITLDSLRYDVAQELYNANEIPNLAKFLPNGWDKAHSPGSFTFAAHQAFFAGFLPTPAKPGKYPRLFAANFAGSETTSSQTLVFDTPDILTGFENLDYQTVCIGGVGFFNKKTALGTVLPNLFQESYWEENYGVTEKNSTYHQIKKAVDIIQNATKNFFLFINFSAIHQPNWFYDPNNHNQQDNLESHAAALRYIDSQLPELFLALEEKGDTFCIICSDHGTAYGEEGYVGHRISHPSVWEVPMTTFILNKKI</sequence>
<dbReference type="InterPro" id="IPR050738">
    <property type="entry name" value="Sulfatase"/>
</dbReference>
<dbReference type="PANTHER" id="PTHR42693">
    <property type="entry name" value="ARYLSULFATASE FAMILY MEMBER"/>
    <property type="match status" value="1"/>
</dbReference>